<dbReference type="GO" id="GO:0016787">
    <property type="term" value="F:hydrolase activity"/>
    <property type="evidence" value="ECO:0007669"/>
    <property type="project" value="UniProtKB-KW"/>
</dbReference>
<dbReference type="InterPro" id="IPR051013">
    <property type="entry name" value="MBL_superfamily_lactonases"/>
</dbReference>
<sequence>MVGSFAVHALVDAAGPIDTTNREAFPGASEDDWAAARALDPMAFGPDGVDGAWVLPFRAFVVIGPDDHVTIVDLGVGSSASPAAAWAPGPGELPEKLTALGIGASEVGTVVLTHLHEDHVGWVLGRAGLPMFGNAEHVIQAAEVAAVADERAIVEATVDPLRSFGLLRQVDGPVSLRPGIDLEPTPGHTVGHQSVWLTSGSETLLLTGDLLVHAVQLVAPSVAYAAEDDPVAATASRERMYAEARRRGASLATAHLTEAFVALP</sequence>
<evidence type="ECO:0000256" key="4">
    <source>
        <dbReference type="ARBA" id="ARBA00022833"/>
    </source>
</evidence>
<dbReference type="RefSeq" id="WP_194705042.1">
    <property type="nucleotide sequence ID" value="NZ_JADKPN010000001.1"/>
</dbReference>
<evidence type="ECO:0000259" key="5">
    <source>
        <dbReference type="SMART" id="SM00849"/>
    </source>
</evidence>
<dbReference type="Gene3D" id="3.60.15.10">
    <property type="entry name" value="Ribonuclease Z/Hydroxyacylglutathione hydrolase-like"/>
    <property type="match status" value="1"/>
</dbReference>
<keyword evidence="2" id="KW-0479">Metal-binding</keyword>
<dbReference type="InterPro" id="IPR036866">
    <property type="entry name" value="RibonucZ/Hydroxyglut_hydro"/>
</dbReference>
<evidence type="ECO:0000313" key="7">
    <source>
        <dbReference type="Proteomes" id="UP000640489"/>
    </source>
</evidence>
<comment type="caution">
    <text evidence="6">The sequence shown here is derived from an EMBL/GenBank/DDBJ whole genome shotgun (WGS) entry which is preliminary data.</text>
</comment>
<organism evidence="6 7">
    <name type="scientific">Nocardioides islandensis</name>
    <dbReference type="NCBI Taxonomy" id="433663"/>
    <lineage>
        <taxon>Bacteria</taxon>
        <taxon>Bacillati</taxon>
        <taxon>Actinomycetota</taxon>
        <taxon>Actinomycetes</taxon>
        <taxon>Propionibacteriales</taxon>
        <taxon>Nocardioidaceae</taxon>
        <taxon>Nocardioides</taxon>
    </lineage>
</organism>
<dbReference type="InterPro" id="IPR001279">
    <property type="entry name" value="Metallo-B-lactamas"/>
</dbReference>
<dbReference type="GO" id="GO:0046872">
    <property type="term" value="F:metal ion binding"/>
    <property type="evidence" value="ECO:0007669"/>
    <property type="project" value="UniProtKB-KW"/>
</dbReference>
<keyword evidence="7" id="KW-1185">Reference proteome</keyword>
<comment type="similarity">
    <text evidence="1">Belongs to the metallo-beta-lactamase superfamily.</text>
</comment>
<protein>
    <submittedName>
        <fullName evidence="6">MBL fold metallo-hydrolase</fullName>
    </submittedName>
</protein>
<evidence type="ECO:0000313" key="6">
    <source>
        <dbReference type="EMBL" id="MBF4761859.1"/>
    </source>
</evidence>
<dbReference type="EMBL" id="JADKPN010000001">
    <property type="protein sequence ID" value="MBF4761859.1"/>
    <property type="molecule type" value="Genomic_DNA"/>
</dbReference>
<proteinExistence type="inferred from homology"/>
<evidence type="ECO:0000256" key="1">
    <source>
        <dbReference type="ARBA" id="ARBA00007749"/>
    </source>
</evidence>
<dbReference type="AlphaFoldDB" id="A0A930V6N7"/>
<evidence type="ECO:0000256" key="3">
    <source>
        <dbReference type="ARBA" id="ARBA00022801"/>
    </source>
</evidence>
<dbReference type="Pfam" id="PF00753">
    <property type="entry name" value="Lactamase_B"/>
    <property type="match status" value="1"/>
</dbReference>
<keyword evidence="4" id="KW-0862">Zinc</keyword>
<name>A0A930V6N7_9ACTN</name>
<dbReference type="PANTHER" id="PTHR42978:SF6">
    <property type="entry name" value="QUORUM-QUENCHING LACTONASE YTNP-RELATED"/>
    <property type="match status" value="1"/>
</dbReference>
<accession>A0A930V6N7</accession>
<feature type="domain" description="Metallo-beta-lactamase" evidence="5">
    <location>
        <begin position="57"/>
        <end position="255"/>
    </location>
</feature>
<keyword evidence="3" id="KW-0378">Hydrolase</keyword>
<dbReference type="SUPFAM" id="SSF56281">
    <property type="entry name" value="Metallo-hydrolase/oxidoreductase"/>
    <property type="match status" value="1"/>
</dbReference>
<dbReference type="SMART" id="SM00849">
    <property type="entry name" value="Lactamase_B"/>
    <property type="match status" value="1"/>
</dbReference>
<reference evidence="6" key="1">
    <citation type="submission" date="2020-11" db="EMBL/GenBank/DDBJ databases">
        <title>Nocardioides sp. nov., isolated from Soil of Cynanchum wilfordii Hemsley rhizosphere.</title>
        <authorList>
            <person name="Lee J.-S."/>
            <person name="Suh M.K."/>
            <person name="Kim J.-S."/>
        </authorList>
    </citation>
    <scope>NUCLEOTIDE SEQUENCE</scope>
    <source>
        <strain evidence="6">KCTC 19275</strain>
    </source>
</reference>
<evidence type="ECO:0000256" key="2">
    <source>
        <dbReference type="ARBA" id="ARBA00022723"/>
    </source>
</evidence>
<dbReference type="PANTHER" id="PTHR42978">
    <property type="entry name" value="QUORUM-QUENCHING LACTONASE YTNP-RELATED-RELATED"/>
    <property type="match status" value="1"/>
</dbReference>
<gene>
    <name evidence="6" type="ORF">ISU07_01860</name>
</gene>
<dbReference type="Proteomes" id="UP000640489">
    <property type="component" value="Unassembled WGS sequence"/>
</dbReference>